<sequence>MGFDLSTYFKRNAQYSFSSGPLQLPTIEPLDPFPSSTPPEHNPLKHKSPPTEPDSIPLHGLPRCDSLIPKASTPPTPQHFKISQTMDCGTPILEPSLKRKASSLEPEVPRLSEPLEPEEALLMLREFLQYESTAHPQAPAPTLEDSVPRTHVPKRLKAPEGSTTPVLLFHVPAPPKGPSPPLPPLPPPAPAAVPRSLDLRLQIPQPPSLTPNTHKRALKLASKHRRDQHKALASGKLATPGDIPASELSRACPYKLMRWYEVTEDGRKRVSEMVRKIREDDDDLRKSRGLRPLDWNVGERERLEGMTRC</sequence>
<protein>
    <submittedName>
        <fullName evidence="2">Uncharacterized protein</fullName>
    </submittedName>
</protein>
<dbReference type="AlphaFoldDB" id="A0A1Y1YGT3"/>
<organism evidence="2 3">
    <name type="scientific">Clohesyomyces aquaticus</name>
    <dbReference type="NCBI Taxonomy" id="1231657"/>
    <lineage>
        <taxon>Eukaryota</taxon>
        <taxon>Fungi</taxon>
        <taxon>Dikarya</taxon>
        <taxon>Ascomycota</taxon>
        <taxon>Pezizomycotina</taxon>
        <taxon>Dothideomycetes</taxon>
        <taxon>Pleosporomycetidae</taxon>
        <taxon>Pleosporales</taxon>
        <taxon>Lindgomycetaceae</taxon>
        <taxon>Clohesyomyces</taxon>
    </lineage>
</organism>
<accession>A0A1Y1YGT3</accession>
<evidence type="ECO:0000256" key="1">
    <source>
        <dbReference type="SAM" id="MobiDB-lite"/>
    </source>
</evidence>
<reference evidence="2 3" key="1">
    <citation type="submission" date="2016-07" db="EMBL/GenBank/DDBJ databases">
        <title>Pervasive Adenine N6-methylation of Active Genes in Fungi.</title>
        <authorList>
            <consortium name="DOE Joint Genome Institute"/>
            <person name="Mondo S.J."/>
            <person name="Dannebaum R.O."/>
            <person name="Kuo R.C."/>
            <person name="Labutti K."/>
            <person name="Haridas S."/>
            <person name="Kuo A."/>
            <person name="Salamov A."/>
            <person name="Ahrendt S.R."/>
            <person name="Lipzen A."/>
            <person name="Sullivan W."/>
            <person name="Andreopoulos W.B."/>
            <person name="Clum A."/>
            <person name="Lindquist E."/>
            <person name="Daum C."/>
            <person name="Ramamoorthy G.K."/>
            <person name="Gryganskyi A."/>
            <person name="Culley D."/>
            <person name="Magnuson J.K."/>
            <person name="James T.Y."/>
            <person name="O'Malley M.A."/>
            <person name="Stajich J.E."/>
            <person name="Spatafora J.W."/>
            <person name="Visel A."/>
            <person name="Grigoriev I.V."/>
        </authorList>
    </citation>
    <scope>NUCLEOTIDE SEQUENCE [LARGE SCALE GENOMIC DNA]</scope>
    <source>
        <strain evidence="2 3">CBS 115471</strain>
    </source>
</reference>
<dbReference type="EMBL" id="MCFA01000238">
    <property type="protein sequence ID" value="ORX97231.1"/>
    <property type="molecule type" value="Genomic_DNA"/>
</dbReference>
<evidence type="ECO:0000313" key="3">
    <source>
        <dbReference type="Proteomes" id="UP000193144"/>
    </source>
</evidence>
<name>A0A1Y1YGT3_9PLEO</name>
<feature type="compositionally biased region" description="Pro residues" evidence="1">
    <location>
        <begin position="31"/>
        <end position="41"/>
    </location>
</feature>
<proteinExistence type="predicted"/>
<comment type="caution">
    <text evidence="2">The sequence shown here is derived from an EMBL/GenBank/DDBJ whole genome shotgun (WGS) entry which is preliminary data.</text>
</comment>
<keyword evidence="3" id="KW-1185">Reference proteome</keyword>
<dbReference type="Proteomes" id="UP000193144">
    <property type="component" value="Unassembled WGS sequence"/>
</dbReference>
<evidence type="ECO:0000313" key="2">
    <source>
        <dbReference type="EMBL" id="ORX97231.1"/>
    </source>
</evidence>
<gene>
    <name evidence="2" type="ORF">BCR34DRAFT_593567</name>
</gene>
<feature type="region of interest" description="Disordered" evidence="1">
    <location>
        <begin position="18"/>
        <end position="65"/>
    </location>
</feature>